<dbReference type="Pfam" id="PF07201">
    <property type="entry name" value="HrpJ"/>
    <property type="match status" value="1"/>
</dbReference>
<dbReference type="InterPro" id="IPR010812">
    <property type="entry name" value="HrpJ-like"/>
</dbReference>
<feature type="compositionally biased region" description="Polar residues" evidence="1">
    <location>
        <begin position="7"/>
        <end position="19"/>
    </location>
</feature>
<dbReference type="SUPFAM" id="SSF140591">
    <property type="entry name" value="Type III secretion system domain"/>
    <property type="match status" value="2"/>
</dbReference>
<sequence length="377" mass="41466">MVDGVQNPAQARPATSSENRALESILDDEMLELEGALPDVGRSAVRQPANAVGGYVAMIEAAIAHDDDAALAESQENLSLALGVRFRRPGRADPRDDKARARALLEQQTRRLSRVNRAQLDALRQQLRDLPHSPDPAELIRRASLSGGHAALVVAAWLADDNLHPAVRARLRRLLGELTSGDDWAIEAFAALECGNPGTALLQQLKTLYRQAHGQQRSLVQWFDECRRFGQRRARLRALLQALGLELGAQNADADTAHLAGVIDDLRRVVLFLTLESTCEQSAAALRTAGYAACETDTMIAEMLTVLDQPWAGGEWFAQRASYLGMTSLATQYAFARELTLLVKSAHEGCFRDETQRDALSEALDTWRTNLAQDELW</sequence>
<protein>
    <submittedName>
        <fullName evidence="3">SepL/TyeA/HrpJ family type III secretion system gatekeeper</fullName>
    </submittedName>
</protein>
<dbReference type="GO" id="GO:0019867">
    <property type="term" value="C:outer membrane"/>
    <property type="evidence" value="ECO:0007669"/>
    <property type="project" value="InterPro"/>
</dbReference>
<name>A0A5E4W606_9BURK</name>
<evidence type="ECO:0000313" key="3">
    <source>
        <dbReference type="EMBL" id="VVE19056.1"/>
    </source>
</evidence>
<dbReference type="EMBL" id="CABPSK010000002">
    <property type="protein sequence ID" value="VVE19056.1"/>
    <property type="molecule type" value="Genomic_DNA"/>
</dbReference>
<keyword evidence="4" id="KW-1185">Reference proteome</keyword>
<evidence type="ECO:0000256" key="1">
    <source>
        <dbReference type="SAM" id="MobiDB-lite"/>
    </source>
</evidence>
<dbReference type="Proteomes" id="UP000366945">
    <property type="component" value="Unassembled WGS sequence"/>
</dbReference>
<dbReference type="InterPro" id="IPR013351">
    <property type="entry name" value="T3SS_TyeA-rel"/>
</dbReference>
<dbReference type="AlphaFoldDB" id="A0A5E4W606"/>
<dbReference type="GeneID" id="300405068"/>
<dbReference type="GO" id="GO:0046903">
    <property type="term" value="P:secretion"/>
    <property type="evidence" value="ECO:0007669"/>
    <property type="project" value="InterPro"/>
</dbReference>
<accession>A0A5E4W606</accession>
<feature type="region of interest" description="Disordered" evidence="1">
    <location>
        <begin position="1"/>
        <end position="20"/>
    </location>
</feature>
<dbReference type="RefSeq" id="WP_174988072.1">
    <property type="nucleotide sequence ID" value="NZ_CABPSK010000002.1"/>
</dbReference>
<dbReference type="InterPro" id="IPR038347">
    <property type="entry name" value="TyeA_sf"/>
</dbReference>
<dbReference type="Gene3D" id="1.20.1280.80">
    <property type="match status" value="1"/>
</dbReference>
<feature type="domain" description="Hypersensitivity response secretion-like HrpJ" evidence="2">
    <location>
        <begin position="71"/>
        <end position="225"/>
    </location>
</feature>
<organism evidence="3 4">
    <name type="scientific">Pandoraea pneumonica</name>
    <dbReference type="NCBI Taxonomy" id="2508299"/>
    <lineage>
        <taxon>Bacteria</taxon>
        <taxon>Pseudomonadati</taxon>
        <taxon>Pseudomonadota</taxon>
        <taxon>Betaproteobacteria</taxon>
        <taxon>Burkholderiales</taxon>
        <taxon>Burkholderiaceae</taxon>
        <taxon>Pandoraea</taxon>
    </lineage>
</organism>
<proteinExistence type="predicted"/>
<evidence type="ECO:0000313" key="4">
    <source>
        <dbReference type="Proteomes" id="UP000366945"/>
    </source>
</evidence>
<evidence type="ECO:0000259" key="2">
    <source>
        <dbReference type="Pfam" id="PF07201"/>
    </source>
</evidence>
<dbReference type="NCBIfam" id="TIGR02511">
    <property type="entry name" value="type_III_tyeA"/>
    <property type="match status" value="1"/>
</dbReference>
<gene>
    <name evidence="3" type="ORF">PPN31114_03052</name>
</gene>
<reference evidence="3 4" key="1">
    <citation type="submission" date="2019-08" db="EMBL/GenBank/DDBJ databases">
        <authorList>
            <person name="Peeters C."/>
        </authorList>
    </citation>
    <scope>NUCLEOTIDE SEQUENCE [LARGE SCALE GENOMIC DNA]</scope>
    <source>
        <strain evidence="3 4">LMG 31114</strain>
    </source>
</reference>